<dbReference type="InterPro" id="IPR001650">
    <property type="entry name" value="Helicase_C-like"/>
</dbReference>
<feature type="domain" description="UBA" evidence="8">
    <location>
        <begin position="226"/>
        <end position="266"/>
    </location>
</feature>
<protein>
    <submittedName>
        <fullName evidence="12">P-loop containing nucleoside triphosphate hydrolase protein</fullName>
    </submittedName>
</protein>
<dbReference type="Proteomes" id="UP000267251">
    <property type="component" value="Unassembled WGS sequence"/>
</dbReference>
<keyword evidence="3" id="KW-0347">Helicase</keyword>
<dbReference type="PROSITE" id="PS51192">
    <property type="entry name" value="HELICASE_ATP_BIND_1"/>
    <property type="match status" value="1"/>
</dbReference>
<gene>
    <name evidence="12" type="ORF">BJ684DRAFT_77</name>
</gene>
<evidence type="ECO:0000313" key="12">
    <source>
        <dbReference type="EMBL" id="RKP14046.1"/>
    </source>
</evidence>
<dbReference type="InterPro" id="IPR006575">
    <property type="entry name" value="RWD_dom"/>
</dbReference>
<dbReference type="SMART" id="SM00165">
    <property type="entry name" value="UBA"/>
    <property type="match status" value="2"/>
</dbReference>
<evidence type="ECO:0000259" key="10">
    <source>
        <dbReference type="PROSITE" id="PS51192"/>
    </source>
</evidence>
<dbReference type="InterPro" id="IPR009060">
    <property type="entry name" value="UBA-like_sf"/>
</dbReference>
<evidence type="ECO:0000256" key="5">
    <source>
        <dbReference type="ARBA" id="ARBA00022884"/>
    </source>
</evidence>
<evidence type="ECO:0000256" key="7">
    <source>
        <dbReference type="SAM" id="MobiDB-lite"/>
    </source>
</evidence>
<dbReference type="PROSITE" id="PS50908">
    <property type="entry name" value="RWD"/>
    <property type="match status" value="1"/>
</dbReference>
<dbReference type="InterPro" id="IPR014001">
    <property type="entry name" value="Helicase_ATP-bd"/>
</dbReference>
<dbReference type="InterPro" id="IPR015940">
    <property type="entry name" value="UBA"/>
</dbReference>
<dbReference type="Pfam" id="PF24899">
    <property type="entry name" value="UBA_DHX29"/>
    <property type="match status" value="1"/>
</dbReference>
<evidence type="ECO:0000256" key="2">
    <source>
        <dbReference type="ARBA" id="ARBA00022801"/>
    </source>
</evidence>
<dbReference type="Gene3D" id="3.40.50.300">
    <property type="entry name" value="P-loop containing nucleotide triphosphate hydrolases"/>
    <property type="match status" value="2"/>
</dbReference>
<reference evidence="13" key="1">
    <citation type="journal article" date="2018" name="Nat. Microbiol.">
        <title>Leveraging single-cell genomics to expand the fungal tree of life.</title>
        <authorList>
            <person name="Ahrendt S.R."/>
            <person name="Quandt C.A."/>
            <person name="Ciobanu D."/>
            <person name="Clum A."/>
            <person name="Salamov A."/>
            <person name="Andreopoulos B."/>
            <person name="Cheng J.F."/>
            <person name="Woyke T."/>
            <person name="Pelin A."/>
            <person name="Henrissat B."/>
            <person name="Reynolds N.K."/>
            <person name="Benny G.L."/>
            <person name="Smith M.E."/>
            <person name="James T.Y."/>
            <person name="Grigoriev I.V."/>
        </authorList>
    </citation>
    <scope>NUCLEOTIDE SEQUENCE [LARGE SCALE GENOMIC DNA]</scope>
</reference>
<evidence type="ECO:0000256" key="6">
    <source>
        <dbReference type="ARBA" id="ARBA00060772"/>
    </source>
</evidence>
<feature type="domain" description="Helicase C-terminal" evidence="11">
    <location>
        <begin position="800"/>
        <end position="971"/>
    </location>
</feature>
<dbReference type="PROSITE" id="PS51194">
    <property type="entry name" value="HELICASE_CTER"/>
    <property type="match status" value="1"/>
</dbReference>
<evidence type="ECO:0000256" key="1">
    <source>
        <dbReference type="ARBA" id="ARBA00022741"/>
    </source>
</evidence>
<keyword evidence="1" id="KW-0547">Nucleotide-binding</keyword>
<dbReference type="InterPro" id="IPR056890">
    <property type="entry name" value="UBA_DHX29-like"/>
</dbReference>
<dbReference type="InterPro" id="IPR056328">
    <property type="entry name" value="DSRM_DHX29"/>
</dbReference>
<evidence type="ECO:0000259" key="11">
    <source>
        <dbReference type="PROSITE" id="PS51194"/>
    </source>
</evidence>
<dbReference type="PROSITE" id="PS50030">
    <property type="entry name" value="UBA"/>
    <property type="match status" value="1"/>
</dbReference>
<dbReference type="GO" id="GO:0005524">
    <property type="term" value="F:ATP binding"/>
    <property type="evidence" value="ECO:0007669"/>
    <property type="project" value="UniProtKB-KW"/>
</dbReference>
<dbReference type="Pfam" id="PF00270">
    <property type="entry name" value="DEAD"/>
    <property type="match status" value="1"/>
</dbReference>
<feature type="compositionally biased region" description="Basic and acidic residues" evidence="7">
    <location>
        <begin position="151"/>
        <end position="178"/>
    </location>
</feature>
<sequence>KSDIGGKGNAPETAAAPITKPKTLFPNWTGKVPATLLSEFCQKNKWNRPEYFSRQIKAGFVTAVSLSRKDLKNSSKLERVHFEPPDLIVQPTAALAKHAGATYALHRVACNLSLQRALPPEHRELWRSFEEIRLQEADAGTWKYKADPFAEKATRERERAEREAGRARRVEEASRKDASGPTDWVKSLPEVKMSQEMRDEAERVIKQATQEMSLRPSRLPKEGGMKVNSSAIIKSLAQQGFRDQHVEEALKYTSTEDRALNWLCVHVPEDDLPRQFWRKEYRSTLTATKHTPESLAREKAVGRLSHLGFSRKACDEALQATGDHEGNALLQLCTRLLPPSGPSADSTPSATLEEISQSQEIQDLREEEKATLEAIYGDETFTTWPGGWSVAVDVTGLEGAVELQMHLPPHSTYPYSLPAIILVHPAIPTYIRLATIRRLSLHAQDQLALGEPKTFDLVCWVQEHLPSLIRDPPPLLETPADATATTGEEGSSSDGKGKGDRGNRERSSRGSGNNQGPVVRLEDLKRRAREKAQDPGWIKMQHIREKLPSFKSAEEVVRIVNSHSVSIICGETGCGKTTQVPQFLLDAAILATKGNLTNIICTQPRRLSAIGVAERVAAERVERVGDQVGYAVRGQNRQSRGTQILFCTTGILLRRLQSDPMLQGVTHIIIDEVHERSVDSDLLLILLKRLLKRRPENLHLVLMSATANAQAFAAYFPFHVPVINIPGLTHPVQQIYLEDFIRDINLSNLDRPSRYSSSSSSSSKTKEVKAQAERYRHQGFSDPAIACMSSVDEGGIDYGLIAEVVRHIDREDPNPSGAVLIFMPGVPEIRRCIDALASTGAYVMPLHANLSTQEQSRVFSPAPPKAGRKVIVATNVAETSITIDGIVYVVDTGKVKETQIDERCEMMRLVETWTSRASTRQRQGRAGRTRPGVCYKVYTRHTEGRRMPQATPPEILRMPLAQVCLQIKGLGVTDVSSFLQEALDTPNVSAVEAAMMMLEEAGVLDEATHLTSLGKHMTFLPVDFRLGKMLIYGALFRCVSPILTIVARLSGKSPFISPMEKREEAKAARKAFETGQSDLLTDLMAFTQWNECSRRDRRRFCEENFLSYHVLQEMETTRRQLRDALLSLSFIQDPSNVKEADANADNVHLLRAIIVAGLYPHILKVRVPKQKYDRVMSGTVEREKVAKEHRMFPIRRKTSPAPPGRVFLHPSSMLFACTRYDPPFVAYFSQMALSDKTFVHDGTIASLYALLLFGGSGGGCIRVDHTRQTLSIGEDIHLYAWARIGVLMNEIRLLLDQLLGLKMSDP</sequence>
<dbReference type="PANTHER" id="PTHR18934:SF267">
    <property type="entry name" value="ATP-DEPENDENT RNA HELICASE YLR419W-RELATED"/>
    <property type="match status" value="1"/>
</dbReference>
<dbReference type="InterPro" id="IPR011545">
    <property type="entry name" value="DEAD/DEAH_box_helicase_dom"/>
</dbReference>
<feature type="region of interest" description="Disordered" evidence="7">
    <location>
        <begin position="751"/>
        <end position="771"/>
    </location>
</feature>
<feature type="compositionally biased region" description="Basic and acidic residues" evidence="7">
    <location>
        <begin position="520"/>
        <end position="533"/>
    </location>
</feature>
<dbReference type="InterPro" id="IPR016135">
    <property type="entry name" value="UBQ-conjugating_enzyme/RWD"/>
</dbReference>
<dbReference type="InterPro" id="IPR027417">
    <property type="entry name" value="P-loop_NTPase"/>
</dbReference>
<organism evidence="12 13">
    <name type="scientific">Piptocephalis cylindrospora</name>
    <dbReference type="NCBI Taxonomy" id="1907219"/>
    <lineage>
        <taxon>Eukaryota</taxon>
        <taxon>Fungi</taxon>
        <taxon>Fungi incertae sedis</taxon>
        <taxon>Zoopagomycota</taxon>
        <taxon>Zoopagomycotina</taxon>
        <taxon>Zoopagomycetes</taxon>
        <taxon>Zoopagales</taxon>
        <taxon>Piptocephalidaceae</taxon>
        <taxon>Piptocephalis</taxon>
    </lineage>
</organism>
<dbReference type="GO" id="GO:0003723">
    <property type="term" value="F:RNA binding"/>
    <property type="evidence" value="ECO:0007669"/>
    <property type="project" value="UniProtKB-KW"/>
</dbReference>
<dbReference type="CDD" id="cd17917">
    <property type="entry name" value="DEXHc_RHA-like"/>
    <property type="match status" value="1"/>
</dbReference>
<dbReference type="Gene3D" id="1.10.8.10">
    <property type="entry name" value="DNA helicase RuvA subunit, C-terminal domain"/>
    <property type="match status" value="1"/>
</dbReference>
<dbReference type="SUPFAM" id="SSF46934">
    <property type="entry name" value="UBA-like"/>
    <property type="match status" value="1"/>
</dbReference>
<dbReference type="Pfam" id="PF24385">
    <property type="entry name" value="DSRM_DHX29"/>
    <property type="match status" value="1"/>
</dbReference>
<dbReference type="FunFam" id="3.40.50.300:FF:000526">
    <property type="entry name" value="DExH-box ATP-dependent RNA helicase DExH3"/>
    <property type="match status" value="1"/>
</dbReference>
<dbReference type="Gene3D" id="3.10.110.10">
    <property type="entry name" value="Ubiquitin Conjugating Enzyme"/>
    <property type="match status" value="1"/>
</dbReference>
<dbReference type="SUPFAM" id="SSF54495">
    <property type="entry name" value="UBC-like"/>
    <property type="match status" value="1"/>
</dbReference>
<dbReference type="EMBL" id="KZ987896">
    <property type="protein sequence ID" value="RKP14046.1"/>
    <property type="molecule type" value="Genomic_DNA"/>
</dbReference>
<evidence type="ECO:0000313" key="13">
    <source>
        <dbReference type="Proteomes" id="UP000267251"/>
    </source>
</evidence>
<dbReference type="Pfam" id="PF05773">
    <property type="entry name" value="RWD"/>
    <property type="match status" value="1"/>
</dbReference>
<evidence type="ECO:0000256" key="4">
    <source>
        <dbReference type="ARBA" id="ARBA00022840"/>
    </source>
</evidence>
<evidence type="ECO:0000256" key="3">
    <source>
        <dbReference type="ARBA" id="ARBA00022806"/>
    </source>
</evidence>
<feature type="domain" description="Helicase ATP-binding" evidence="10">
    <location>
        <begin position="557"/>
        <end position="725"/>
    </location>
</feature>
<dbReference type="CDD" id="cd18791">
    <property type="entry name" value="SF2_C_RHA"/>
    <property type="match status" value="1"/>
</dbReference>
<dbReference type="Pfam" id="PF21010">
    <property type="entry name" value="HA2_C"/>
    <property type="match status" value="1"/>
</dbReference>
<dbReference type="Gene3D" id="1.20.120.1080">
    <property type="match status" value="1"/>
</dbReference>
<dbReference type="GO" id="GO:0004386">
    <property type="term" value="F:helicase activity"/>
    <property type="evidence" value="ECO:0007669"/>
    <property type="project" value="UniProtKB-KW"/>
</dbReference>
<keyword evidence="13" id="KW-1185">Reference proteome</keyword>
<feature type="non-terminal residue" evidence="12">
    <location>
        <position position="1306"/>
    </location>
</feature>
<keyword evidence="2 12" id="KW-0378">Hydrolase</keyword>
<proteinExistence type="inferred from homology"/>
<dbReference type="OrthoDB" id="5600252at2759"/>
<name>A0A4P9Y4Y3_9FUNG</name>
<comment type="similarity">
    <text evidence="6">Belongs to the DExH box helicase family.</text>
</comment>
<keyword evidence="4" id="KW-0067">ATP-binding</keyword>
<dbReference type="SUPFAM" id="SSF52540">
    <property type="entry name" value="P-loop containing nucleoside triphosphate hydrolases"/>
    <property type="match status" value="1"/>
</dbReference>
<dbReference type="Pfam" id="PF00271">
    <property type="entry name" value="Helicase_C"/>
    <property type="match status" value="1"/>
</dbReference>
<feature type="region of interest" description="Disordered" evidence="7">
    <location>
        <begin position="471"/>
        <end position="534"/>
    </location>
</feature>
<dbReference type="Pfam" id="PF07717">
    <property type="entry name" value="OB_NTP_bind"/>
    <property type="match status" value="1"/>
</dbReference>
<feature type="domain" description="RWD" evidence="9">
    <location>
        <begin position="367"/>
        <end position="468"/>
    </location>
</feature>
<dbReference type="SMART" id="SM00847">
    <property type="entry name" value="HA2"/>
    <property type="match status" value="1"/>
</dbReference>
<accession>A0A4P9Y4Y3</accession>
<evidence type="ECO:0000259" key="8">
    <source>
        <dbReference type="PROSITE" id="PS50030"/>
    </source>
</evidence>
<keyword evidence="5" id="KW-0694">RNA-binding</keyword>
<dbReference type="SMART" id="SM00490">
    <property type="entry name" value="HELICc"/>
    <property type="match status" value="1"/>
</dbReference>
<feature type="non-terminal residue" evidence="12">
    <location>
        <position position="1"/>
    </location>
</feature>
<dbReference type="InterPro" id="IPR011709">
    <property type="entry name" value="DEAD-box_helicase_OB_fold"/>
</dbReference>
<dbReference type="PANTHER" id="PTHR18934">
    <property type="entry name" value="ATP-DEPENDENT RNA HELICASE"/>
    <property type="match status" value="1"/>
</dbReference>
<dbReference type="GO" id="GO:0016787">
    <property type="term" value="F:hydrolase activity"/>
    <property type="evidence" value="ECO:0007669"/>
    <property type="project" value="UniProtKB-KW"/>
</dbReference>
<feature type="region of interest" description="Disordered" evidence="7">
    <location>
        <begin position="151"/>
        <end position="185"/>
    </location>
</feature>
<evidence type="ECO:0000259" key="9">
    <source>
        <dbReference type="PROSITE" id="PS50908"/>
    </source>
</evidence>
<dbReference type="SMART" id="SM00487">
    <property type="entry name" value="DEXDc"/>
    <property type="match status" value="1"/>
</dbReference>
<dbReference type="InterPro" id="IPR007502">
    <property type="entry name" value="Helicase-assoc_dom"/>
</dbReference>
<feature type="compositionally biased region" description="Basic and acidic residues" evidence="7">
    <location>
        <begin position="495"/>
        <end position="508"/>
    </location>
</feature>
<dbReference type="FunFam" id="1.20.120.1080:FF:000002">
    <property type="entry name" value="Putative ATP-dependent RNA helicase DHX36"/>
    <property type="match status" value="1"/>
</dbReference>